<comment type="caution">
    <text evidence="2">The sequence shown here is derived from an EMBL/GenBank/DDBJ whole genome shotgun (WGS) entry which is preliminary data.</text>
</comment>
<evidence type="ECO:0000313" key="3">
    <source>
        <dbReference type="Proteomes" id="UP000550729"/>
    </source>
</evidence>
<proteinExistence type="predicted"/>
<reference evidence="2 3" key="1">
    <citation type="submission" date="2020-04" db="EMBL/GenBank/DDBJ databases">
        <title>Gordonia sp. nov. TBRC 11910.</title>
        <authorList>
            <person name="Suriyachadkun C."/>
        </authorList>
    </citation>
    <scope>NUCLEOTIDE SEQUENCE [LARGE SCALE GENOMIC DNA]</scope>
    <source>
        <strain evidence="2 3">TBRC 11910</strain>
    </source>
</reference>
<gene>
    <name evidence="2" type="ORF">HH308_20480</name>
</gene>
<protein>
    <submittedName>
        <fullName evidence="2">Uncharacterized protein</fullName>
    </submittedName>
</protein>
<organism evidence="2 3">
    <name type="scientific">Gordonia asplenii</name>
    <dbReference type="NCBI Taxonomy" id="2725283"/>
    <lineage>
        <taxon>Bacteria</taxon>
        <taxon>Bacillati</taxon>
        <taxon>Actinomycetota</taxon>
        <taxon>Actinomycetes</taxon>
        <taxon>Mycobacteriales</taxon>
        <taxon>Gordoniaceae</taxon>
        <taxon>Gordonia</taxon>
    </lineage>
</organism>
<accession>A0A848KYC6</accession>
<sequence length="159" mass="17081">MNQTMKRTVASLAMAIGIAAGSTAITAAPAQAAGPGDLWLVGGVDCYFKGWGPTWDKAPGWRMHRWMGVKNIGGSTMTGVNVTEINGGTRQVKLPNQAWGELRPGQTFISVDTTWNGCWPASISGYTIGAQVENVFNNYGYWSNSRQMPGTQQLIPSMP</sequence>
<dbReference type="EMBL" id="JABBNB010000025">
    <property type="protein sequence ID" value="NMO03596.1"/>
    <property type="molecule type" value="Genomic_DNA"/>
</dbReference>
<name>A0A848KYC6_9ACTN</name>
<dbReference type="AlphaFoldDB" id="A0A848KYC6"/>
<dbReference type="Proteomes" id="UP000550729">
    <property type="component" value="Unassembled WGS sequence"/>
</dbReference>
<feature type="signal peptide" evidence="1">
    <location>
        <begin position="1"/>
        <end position="32"/>
    </location>
</feature>
<feature type="chain" id="PRO_5033025208" evidence="1">
    <location>
        <begin position="33"/>
        <end position="159"/>
    </location>
</feature>
<evidence type="ECO:0000313" key="2">
    <source>
        <dbReference type="EMBL" id="NMO03596.1"/>
    </source>
</evidence>
<dbReference type="RefSeq" id="WP_170196103.1">
    <property type="nucleotide sequence ID" value="NZ_JABBNB010000025.1"/>
</dbReference>
<evidence type="ECO:0000256" key="1">
    <source>
        <dbReference type="SAM" id="SignalP"/>
    </source>
</evidence>
<keyword evidence="3" id="KW-1185">Reference proteome</keyword>
<keyword evidence="1" id="KW-0732">Signal</keyword>